<feature type="compositionally biased region" description="Basic and acidic residues" evidence="2">
    <location>
        <begin position="96"/>
        <end position="121"/>
    </location>
</feature>
<dbReference type="EMBL" id="LNZH02000176">
    <property type="protein sequence ID" value="OCB88563.1"/>
    <property type="molecule type" value="Genomic_DNA"/>
</dbReference>
<sequence length="418" mass="45139">MAGIITPQFGFRPAAVDYSPSPLGFGFGLSSAASVPGWLPPGMQAATFSPAPSAFSGSHKAAQKRRHDETDNDELMDRSPTPERRPVRPIKQMRVRSAEGRSQDAVGDHDKAGKEIRSSRADSGHDIDIGMLLGVSIQCLEQAKLPSYARSLASLPPQSLLPILTSLLSTHPSLKPTVLSLIPRPTLDTALNAINHAAKKLVDEYPYSASSFLFSHPSTPISFGFGSGAFGGSNRSYNASTSGSTTGFGRASTPSGNNAGMRDDYILSRLRPVISDFVSTALSYMPYFSFLSDSSGTHPPATTKEKIYPHTSETFAYLSALTNHLLNQPALCQSSLAPLLLPRLLQEWMAWVDRVDELLKQGGMIGSGIAESWIEALDRYAEAKVEGVDENIKYGLKSVRDRWVAVAGWLVGRNAPFR</sequence>
<reference evidence="3" key="1">
    <citation type="submission" date="2016-06" db="EMBL/GenBank/DDBJ databases">
        <title>Draft Genome sequence of the fungus Inonotus baumii.</title>
        <authorList>
            <person name="Zhu H."/>
            <person name="Lin W."/>
        </authorList>
    </citation>
    <scope>NUCLEOTIDE SEQUENCE</scope>
    <source>
        <strain evidence="3">821</strain>
    </source>
</reference>
<comment type="subcellular location">
    <subcellularLocation>
        <location evidence="1">Cytoplasm</location>
    </subcellularLocation>
    <subcellularLocation>
        <location evidence="1">Nucleus</location>
    </subcellularLocation>
</comment>
<keyword evidence="1" id="KW-0813">Transport</keyword>
<protein>
    <recommendedName>
        <fullName evidence="1">Tethering factor for nuclear proteasome STS1</fullName>
    </recommendedName>
</protein>
<dbReference type="AlphaFoldDB" id="A0A9Q5N9A5"/>
<dbReference type="InterPro" id="IPR038422">
    <property type="entry name" value="Cut8/Sts1_sf"/>
</dbReference>
<dbReference type="Pfam" id="PF08559">
    <property type="entry name" value="Cut8"/>
    <property type="match status" value="1"/>
</dbReference>
<name>A0A9Q5N9A5_SANBA</name>
<comment type="similarity">
    <text evidence="1">Belongs to the cut8/STS1 family.</text>
</comment>
<dbReference type="GO" id="GO:0005634">
    <property type="term" value="C:nucleus"/>
    <property type="evidence" value="ECO:0007669"/>
    <property type="project" value="UniProtKB-SubCell"/>
</dbReference>
<feature type="compositionally biased region" description="Low complexity" evidence="2">
    <location>
        <begin position="49"/>
        <end position="58"/>
    </location>
</feature>
<evidence type="ECO:0000256" key="1">
    <source>
        <dbReference type="RuleBase" id="RU368013"/>
    </source>
</evidence>
<dbReference type="InterPro" id="IPR013868">
    <property type="entry name" value="Cut8/Sts1_fam"/>
</dbReference>
<accession>A0A9Q5N9A5</accession>
<comment type="caution">
    <text evidence="3">The sequence shown here is derived from an EMBL/GenBank/DDBJ whole genome shotgun (WGS) entry which is preliminary data.</text>
</comment>
<evidence type="ECO:0000256" key="2">
    <source>
        <dbReference type="SAM" id="MobiDB-lite"/>
    </source>
</evidence>
<keyword evidence="1" id="KW-0539">Nucleus</keyword>
<dbReference type="Proteomes" id="UP000757232">
    <property type="component" value="Unassembled WGS sequence"/>
</dbReference>
<comment type="function">
    <text evidence="1">Involved in ubiquitin-mediated protein degradation. Regulatory factor in the ubiquitin/proteasome pathway that controls the turnover of proteasome substrates. Targets proteasomes to the nucleus and facilitates the degradation of nuclear proteins.</text>
</comment>
<dbReference type="GO" id="GO:0005737">
    <property type="term" value="C:cytoplasm"/>
    <property type="evidence" value="ECO:0007669"/>
    <property type="project" value="UniProtKB-SubCell"/>
</dbReference>
<dbReference type="Gene3D" id="1.20.58.1590">
    <property type="entry name" value="Tethering factor for nuclear proteasome Cut8/Sts1"/>
    <property type="match status" value="1"/>
</dbReference>
<feature type="region of interest" description="Disordered" evidence="2">
    <location>
        <begin position="49"/>
        <end position="121"/>
    </location>
</feature>
<dbReference type="GO" id="GO:0031144">
    <property type="term" value="P:proteasome localization"/>
    <property type="evidence" value="ECO:0007669"/>
    <property type="project" value="UniProtKB-UniRule"/>
</dbReference>
<proteinExistence type="inferred from homology"/>
<keyword evidence="1" id="KW-0963">Cytoplasm</keyword>
<dbReference type="GO" id="GO:0071630">
    <property type="term" value="P:nuclear protein quality control by the ubiquitin-proteasome system"/>
    <property type="evidence" value="ECO:0007669"/>
    <property type="project" value="UniProtKB-UniRule"/>
</dbReference>
<organism evidence="3 4">
    <name type="scientific">Sanghuangporus baumii</name>
    <name type="common">Phellinus baumii</name>
    <dbReference type="NCBI Taxonomy" id="108892"/>
    <lineage>
        <taxon>Eukaryota</taxon>
        <taxon>Fungi</taxon>
        <taxon>Dikarya</taxon>
        <taxon>Basidiomycota</taxon>
        <taxon>Agaricomycotina</taxon>
        <taxon>Agaricomycetes</taxon>
        <taxon>Hymenochaetales</taxon>
        <taxon>Hymenochaetaceae</taxon>
        <taxon>Sanghuangporus</taxon>
    </lineage>
</organism>
<evidence type="ECO:0000313" key="4">
    <source>
        <dbReference type="Proteomes" id="UP000757232"/>
    </source>
</evidence>
<keyword evidence="4" id="KW-1185">Reference proteome</keyword>
<feature type="compositionally biased region" description="Basic and acidic residues" evidence="2">
    <location>
        <begin position="75"/>
        <end position="86"/>
    </location>
</feature>
<dbReference type="GO" id="GO:0015031">
    <property type="term" value="P:protein transport"/>
    <property type="evidence" value="ECO:0007669"/>
    <property type="project" value="UniProtKB-UniRule"/>
</dbReference>
<keyword evidence="1" id="KW-0653">Protein transport</keyword>
<comment type="subunit">
    <text evidence="1">Binds the proteasome.</text>
</comment>
<dbReference type="OrthoDB" id="10061064at2759"/>
<gene>
    <name evidence="3" type="ORF">A7U60_g4266</name>
</gene>
<evidence type="ECO:0000313" key="3">
    <source>
        <dbReference type="EMBL" id="OCB88563.1"/>
    </source>
</evidence>